<feature type="transmembrane region" description="Helical" evidence="12">
    <location>
        <begin position="215"/>
        <end position="233"/>
    </location>
</feature>
<dbReference type="AlphaFoldDB" id="A0A3M8DW26"/>
<evidence type="ECO:0000256" key="2">
    <source>
        <dbReference type="ARBA" id="ARBA00007362"/>
    </source>
</evidence>
<feature type="transmembrane region" description="Helical" evidence="12">
    <location>
        <begin position="173"/>
        <end position="195"/>
    </location>
</feature>
<dbReference type="OrthoDB" id="157232at2"/>
<dbReference type="SUPFAM" id="SSF103481">
    <property type="entry name" value="Multidrug resistance efflux transporter EmrE"/>
    <property type="match status" value="2"/>
</dbReference>
<feature type="domain" description="EamA" evidence="13">
    <location>
        <begin position="8"/>
        <end position="137"/>
    </location>
</feature>
<comment type="subcellular location">
    <subcellularLocation>
        <location evidence="1">Cell membrane</location>
        <topology evidence="1">Multi-pass membrane protein</topology>
    </subcellularLocation>
</comment>
<feature type="transmembrane region" description="Helical" evidence="12">
    <location>
        <begin position="6"/>
        <end position="25"/>
    </location>
</feature>
<feature type="transmembrane region" description="Helical" evidence="12">
    <location>
        <begin position="120"/>
        <end position="140"/>
    </location>
</feature>
<feature type="transmembrane region" description="Helical" evidence="12">
    <location>
        <begin position="64"/>
        <end position="82"/>
    </location>
</feature>
<dbReference type="PANTHER" id="PTHR30561:SF9">
    <property type="entry name" value="4-AMINO-4-DEOXY-L-ARABINOSE-PHOSPHOUNDECAPRENOL FLIPPASE SUBUNIT ARNF-RELATED"/>
    <property type="match status" value="1"/>
</dbReference>
<evidence type="ECO:0000256" key="10">
    <source>
        <dbReference type="ARBA" id="ARBA00023098"/>
    </source>
</evidence>
<comment type="caution">
    <text evidence="14">The sequence shown here is derived from an EMBL/GenBank/DDBJ whole genome shotgun (WGS) entry which is preliminary data.</text>
</comment>
<evidence type="ECO:0000259" key="13">
    <source>
        <dbReference type="Pfam" id="PF00892"/>
    </source>
</evidence>
<keyword evidence="6" id="KW-0441">Lipid A biosynthesis</keyword>
<keyword evidence="11 12" id="KW-0472">Membrane</keyword>
<comment type="similarity">
    <text evidence="2">Belongs to the EamA transporter family.</text>
</comment>
<evidence type="ECO:0000256" key="9">
    <source>
        <dbReference type="ARBA" id="ARBA00022989"/>
    </source>
</evidence>
<reference evidence="14 15" key="1">
    <citation type="submission" date="2018-10" db="EMBL/GenBank/DDBJ databases">
        <title>Phylogenomics of Brevibacillus.</title>
        <authorList>
            <person name="Dunlap C."/>
        </authorList>
    </citation>
    <scope>NUCLEOTIDE SEQUENCE [LARGE SCALE GENOMIC DNA]</scope>
    <source>
        <strain evidence="14 15">JCM 15716</strain>
    </source>
</reference>
<accession>A0A3M8DW26</accession>
<keyword evidence="4" id="KW-0444">Lipid biosynthesis</keyword>
<evidence type="ECO:0000256" key="12">
    <source>
        <dbReference type="SAM" id="Phobius"/>
    </source>
</evidence>
<keyword evidence="7 12" id="KW-0812">Transmembrane</keyword>
<protein>
    <submittedName>
        <fullName evidence="14">LuxR family transcriptional regulator</fullName>
    </submittedName>
</protein>
<keyword evidence="5" id="KW-0997">Cell inner membrane</keyword>
<evidence type="ECO:0000256" key="7">
    <source>
        <dbReference type="ARBA" id="ARBA00022692"/>
    </source>
</evidence>
<name>A0A3M8DW26_9BACL</name>
<feature type="transmembrane region" description="Helical" evidence="12">
    <location>
        <begin position="147"/>
        <end position="167"/>
    </location>
</feature>
<evidence type="ECO:0000256" key="1">
    <source>
        <dbReference type="ARBA" id="ARBA00004651"/>
    </source>
</evidence>
<feature type="transmembrane region" description="Helical" evidence="12">
    <location>
        <begin position="34"/>
        <end position="52"/>
    </location>
</feature>
<keyword evidence="10" id="KW-0443">Lipid metabolism</keyword>
<dbReference type="GO" id="GO:0022857">
    <property type="term" value="F:transmembrane transporter activity"/>
    <property type="evidence" value="ECO:0007669"/>
    <property type="project" value="InterPro"/>
</dbReference>
<dbReference type="InterPro" id="IPR000390">
    <property type="entry name" value="Small_drug/metabolite_transptr"/>
</dbReference>
<dbReference type="PANTHER" id="PTHR30561">
    <property type="entry name" value="SMR FAMILY PROTON-DEPENDENT DRUG EFFLUX TRANSPORTER SUGE"/>
    <property type="match status" value="1"/>
</dbReference>
<sequence>MVFLTSIATLLVICSGVIHACWNLFTKRSLNKQVFLWSIHVLAVAALFPFVAVELFTNALQTPVVYYVLLSFFSQLAYVYLMSKAYQFGDLSQVYPIIRGTSAFFVPIVGILLFGESLSLFGWVGLACVTGGLLIISGLGTSKMDALSYKAILFAFLVGLSTIGYVLGDKVTLQYLSPLTVLEISNLGFVVAFAWVSLKSKEELRREWQVNKKTIILGAIMSPTSYLLFLLAMKMAPLAHIAPVREIGTVFGTLFGIYILKEQQGLKRVMMSAVITVGIICIGMWG</sequence>
<feature type="transmembrane region" description="Helical" evidence="12">
    <location>
        <begin position="94"/>
        <end position="114"/>
    </location>
</feature>
<organism evidence="14 15">
    <name type="scientific">Brevibacillus fluminis</name>
    <dbReference type="NCBI Taxonomy" id="511487"/>
    <lineage>
        <taxon>Bacteria</taxon>
        <taxon>Bacillati</taxon>
        <taxon>Bacillota</taxon>
        <taxon>Bacilli</taxon>
        <taxon>Bacillales</taxon>
        <taxon>Paenibacillaceae</taxon>
        <taxon>Brevibacillus</taxon>
    </lineage>
</organism>
<keyword evidence="3" id="KW-1003">Cell membrane</keyword>
<dbReference type="Gene3D" id="1.10.3730.20">
    <property type="match status" value="2"/>
</dbReference>
<evidence type="ECO:0000256" key="3">
    <source>
        <dbReference type="ARBA" id="ARBA00022475"/>
    </source>
</evidence>
<keyword evidence="9 12" id="KW-1133">Transmembrane helix</keyword>
<gene>
    <name evidence="14" type="ORF">EDM56_00965</name>
</gene>
<dbReference type="GO" id="GO:0005886">
    <property type="term" value="C:plasma membrane"/>
    <property type="evidence" value="ECO:0007669"/>
    <property type="project" value="UniProtKB-SubCell"/>
</dbReference>
<evidence type="ECO:0000256" key="6">
    <source>
        <dbReference type="ARBA" id="ARBA00022556"/>
    </source>
</evidence>
<feature type="domain" description="EamA" evidence="13">
    <location>
        <begin position="150"/>
        <end position="283"/>
    </location>
</feature>
<evidence type="ECO:0000256" key="11">
    <source>
        <dbReference type="ARBA" id="ARBA00023136"/>
    </source>
</evidence>
<dbReference type="InterPro" id="IPR000620">
    <property type="entry name" value="EamA_dom"/>
</dbReference>
<evidence type="ECO:0000313" key="14">
    <source>
        <dbReference type="EMBL" id="RNB92302.1"/>
    </source>
</evidence>
<dbReference type="EMBL" id="RHHQ01000003">
    <property type="protein sequence ID" value="RNB92302.1"/>
    <property type="molecule type" value="Genomic_DNA"/>
</dbReference>
<dbReference type="InterPro" id="IPR037185">
    <property type="entry name" value="EmrE-like"/>
</dbReference>
<proteinExistence type="inferred from homology"/>
<evidence type="ECO:0000313" key="15">
    <source>
        <dbReference type="Proteomes" id="UP000271031"/>
    </source>
</evidence>
<evidence type="ECO:0000256" key="4">
    <source>
        <dbReference type="ARBA" id="ARBA00022516"/>
    </source>
</evidence>
<dbReference type="Proteomes" id="UP000271031">
    <property type="component" value="Unassembled WGS sequence"/>
</dbReference>
<feature type="transmembrane region" description="Helical" evidence="12">
    <location>
        <begin position="239"/>
        <end position="260"/>
    </location>
</feature>
<evidence type="ECO:0000256" key="5">
    <source>
        <dbReference type="ARBA" id="ARBA00022519"/>
    </source>
</evidence>
<keyword evidence="15" id="KW-1185">Reference proteome</keyword>
<keyword evidence="8" id="KW-0448">Lipopolysaccharide biosynthesis</keyword>
<evidence type="ECO:0000256" key="8">
    <source>
        <dbReference type="ARBA" id="ARBA00022985"/>
    </source>
</evidence>
<dbReference type="Pfam" id="PF00892">
    <property type="entry name" value="EamA"/>
    <property type="match status" value="2"/>
</dbReference>
<dbReference type="GO" id="GO:0009103">
    <property type="term" value="P:lipopolysaccharide biosynthetic process"/>
    <property type="evidence" value="ECO:0007669"/>
    <property type="project" value="UniProtKB-KW"/>
</dbReference>